<name>A0A4R7J733_9ACTN</name>
<feature type="transmembrane region" description="Helical" evidence="6">
    <location>
        <begin position="95"/>
        <end position="117"/>
    </location>
</feature>
<keyword evidence="3 6" id="KW-0812">Transmembrane</keyword>
<feature type="transmembrane region" description="Helical" evidence="6">
    <location>
        <begin position="25"/>
        <end position="48"/>
    </location>
</feature>
<dbReference type="EMBL" id="SOAW01000001">
    <property type="protein sequence ID" value="TDT33035.1"/>
    <property type="molecule type" value="Genomic_DNA"/>
</dbReference>
<feature type="transmembrane region" description="Helical" evidence="6">
    <location>
        <begin position="260"/>
        <end position="282"/>
    </location>
</feature>
<reference evidence="7 8" key="1">
    <citation type="submission" date="2019-03" db="EMBL/GenBank/DDBJ databases">
        <title>Genomic Encyclopedia of Archaeal and Bacterial Type Strains, Phase II (KMG-II): from individual species to whole genera.</title>
        <authorList>
            <person name="Goeker M."/>
        </authorList>
    </citation>
    <scope>NUCLEOTIDE SEQUENCE [LARGE SCALE GENOMIC DNA]</scope>
    <source>
        <strain evidence="7 8">DSM 24323</strain>
    </source>
</reference>
<evidence type="ECO:0000313" key="8">
    <source>
        <dbReference type="Proteomes" id="UP000295371"/>
    </source>
</evidence>
<evidence type="ECO:0000256" key="1">
    <source>
        <dbReference type="ARBA" id="ARBA00004651"/>
    </source>
</evidence>
<dbReference type="GO" id="GO:0005886">
    <property type="term" value="C:plasma membrane"/>
    <property type="evidence" value="ECO:0007669"/>
    <property type="project" value="UniProtKB-SubCell"/>
</dbReference>
<feature type="transmembrane region" description="Helical" evidence="6">
    <location>
        <begin position="54"/>
        <end position="75"/>
    </location>
</feature>
<evidence type="ECO:0000256" key="3">
    <source>
        <dbReference type="ARBA" id="ARBA00022692"/>
    </source>
</evidence>
<keyword evidence="4 6" id="KW-1133">Transmembrane helix</keyword>
<organism evidence="7 8">
    <name type="scientific">Naumannella halotolerans</name>
    <dbReference type="NCBI Taxonomy" id="993414"/>
    <lineage>
        <taxon>Bacteria</taxon>
        <taxon>Bacillati</taxon>
        <taxon>Actinomycetota</taxon>
        <taxon>Actinomycetes</taxon>
        <taxon>Propionibacteriales</taxon>
        <taxon>Propionibacteriaceae</taxon>
        <taxon>Naumannella</taxon>
    </lineage>
</organism>
<dbReference type="Proteomes" id="UP000295371">
    <property type="component" value="Unassembled WGS sequence"/>
</dbReference>
<dbReference type="PANTHER" id="PTHR30250:SF11">
    <property type="entry name" value="O-ANTIGEN TRANSPORTER-RELATED"/>
    <property type="match status" value="1"/>
</dbReference>
<protein>
    <submittedName>
        <fullName evidence="7">O-antigen/teichoic acid export membrane protein</fullName>
    </submittedName>
</protein>
<feature type="transmembrane region" description="Helical" evidence="6">
    <location>
        <begin position="452"/>
        <end position="472"/>
    </location>
</feature>
<sequence length="481" mass="51171">MPSIQDVEQPDDDAGAQRDLFGRGFVYAAVWSTQLAVSTLVSPILAHVLPIQEFGSLAAAIALYQLLTVLTVFGLDQTIEMRRVEDPDGQRSRLLLARAILFSWSVTLIVALSSPWWAPVFGFNGAGGLVAITLGWTAPGAAVLLMLGFIQAEDRLARFATVSILASAGGPLFGLLLVAAGEARATTYALGGVFAQCLALLLGLLWTKPRFLARAGQPMLRTAFVLAVPLGFAALSQYVLNAADRLVVQRILGETEVARYQVAFVIGQVLSLLLTFTNRAWLPRLKGIVQLPMRWRVIEEARNGIYLLVAWAVLGVTVASPVLLRVFAPASYHPEDGLVTVVFLVACSAFPLASVAASGQLLITVDRSAPLAVGAGVAVLIKAVVTAALIMPLGIVGAATGTLVALLAQAVVLRWFAVRTSPPRPWNRRVLGVAALLAALAFASVATPQTLWWNAGKLVLGILLLVPFFMTYRRLVANSGP</sequence>
<evidence type="ECO:0000313" key="7">
    <source>
        <dbReference type="EMBL" id="TDT33035.1"/>
    </source>
</evidence>
<feature type="transmembrane region" description="Helical" evidence="6">
    <location>
        <begin position="338"/>
        <end position="357"/>
    </location>
</feature>
<keyword evidence="2" id="KW-1003">Cell membrane</keyword>
<gene>
    <name evidence="7" type="ORF">CLV29_0629</name>
</gene>
<comment type="caution">
    <text evidence="7">The sequence shown here is derived from an EMBL/GenBank/DDBJ whole genome shotgun (WGS) entry which is preliminary data.</text>
</comment>
<dbReference type="AlphaFoldDB" id="A0A4R7J733"/>
<keyword evidence="5 6" id="KW-0472">Membrane</keyword>
<evidence type="ECO:0000256" key="4">
    <source>
        <dbReference type="ARBA" id="ARBA00022989"/>
    </source>
</evidence>
<evidence type="ECO:0000256" key="6">
    <source>
        <dbReference type="SAM" id="Phobius"/>
    </source>
</evidence>
<dbReference type="Pfam" id="PF01943">
    <property type="entry name" value="Polysacc_synt"/>
    <property type="match status" value="1"/>
</dbReference>
<dbReference type="InterPro" id="IPR002797">
    <property type="entry name" value="Polysacc_synth"/>
</dbReference>
<feature type="transmembrane region" description="Helical" evidence="6">
    <location>
        <begin position="303"/>
        <end position="326"/>
    </location>
</feature>
<comment type="subcellular location">
    <subcellularLocation>
        <location evidence="1">Cell membrane</location>
        <topology evidence="1">Multi-pass membrane protein</topology>
    </subcellularLocation>
</comment>
<dbReference type="InterPro" id="IPR050833">
    <property type="entry name" value="Poly_Biosynth_Transport"/>
</dbReference>
<feature type="transmembrane region" description="Helical" evidence="6">
    <location>
        <begin position="187"/>
        <end position="207"/>
    </location>
</feature>
<accession>A0A4R7J733</accession>
<keyword evidence="8" id="KW-1185">Reference proteome</keyword>
<dbReference type="RefSeq" id="WP_166649111.1">
    <property type="nucleotide sequence ID" value="NZ_SOAW01000001.1"/>
</dbReference>
<feature type="transmembrane region" description="Helical" evidence="6">
    <location>
        <begin position="429"/>
        <end position="446"/>
    </location>
</feature>
<feature type="transmembrane region" description="Helical" evidence="6">
    <location>
        <begin position="219"/>
        <end position="240"/>
    </location>
</feature>
<dbReference type="PANTHER" id="PTHR30250">
    <property type="entry name" value="PST FAMILY PREDICTED COLANIC ACID TRANSPORTER"/>
    <property type="match status" value="1"/>
</dbReference>
<evidence type="ECO:0000256" key="2">
    <source>
        <dbReference type="ARBA" id="ARBA00022475"/>
    </source>
</evidence>
<feature type="transmembrane region" description="Helical" evidence="6">
    <location>
        <begin position="129"/>
        <end position="150"/>
    </location>
</feature>
<feature type="transmembrane region" description="Helical" evidence="6">
    <location>
        <begin position="396"/>
        <end position="417"/>
    </location>
</feature>
<proteinExistence type="predicted"/>
<evidence type="ECO:0000256" key="5">
    <source>
        <dbReference type="ARBA" id="ARBA00023136"/>
    </source>
</evidence>
<feature type="transmembrane region" description="Helical" evidence="6">
    <location>
        <begin position="162"/>
        <end position="181"/>
    </location>
</feature>
<feature type="transmembrane region" description="Helical" evidence="6">
    <location>
        <begin position="369"/>
        <end position="390"/>
    </location>
</feature>